<dbReference type="OrthoDB" id="117395at2759"/>
<name>A0A081A470_PHYNI</name>
<evidence type="ECO:0000313" key="1">
    <source>
        <dbReference type="EMBL" id="ETO73681.1"/>
    </source>
</evidence>
<dbReference type="Proteomes" id="UP000028582">
    <property type="component" value="Unassembled WGS sequence"/>
</dbReference>
<reference evidence="1 2" key="1">
    <citation type="submission" date="2013-11" db="EMBL/GenBank/DDBJ databases">
        <title>The Genome Sequence of Phytophthora parasitica P1976.</title>
        <authorList>
            <consortium name="The Broad Institute Genomics Platform"/>
            <person name="Russ C."/>
            <person name="Tyler B."/>
            <person name="Panabieres F."/>
            <person name="Shan W."/>
            <person name="Tripathy S."/>
            <person name="Grunwald N."/>
            <person name="Machado M."/>
            <person name="Johnson C.S."/>
            <person name="Walker B."/>
            <person name="Young S."/>
            <person name="Zeng Q."/>
            <person name="Gargeya S."/>
            <person name="Fitzgerald M."/>
            <person name="Haas B."/>
            <person name="Abouelleil A."/>
            <person name="Allen A.W."/>
            <person name="Alvarado L."/>
            <person name="Arachchi H.M."/>
            <person name="Berlin A.M."/>
            <person name="Chapman S.B."/>
            <person name="Gainer-Dewar J."/>
            <person name="Goldberg J."/>
            <person name="Griggs A."/>
            <person name="Gujja S."/>
            <person name="Hansen M."/>
            <person name="Howarth C."/>
            <person name="Imamovic A."/>
            <person name="Ireland A."/>
            <person name="Larimer J."/>
            <person name="McCowan C."/>
            <person name="Murphy C."/>
            <person name="Pearson M."/>
            <person name="Poon T.W."/>
            <person name="Priest M."/>
            <person name="Roberts A."/>
            <person name="Saif S."/>
            <person name="Shea T."/>
            <person name="Sisk P."/>
            <person name="Sykes S."/>
            <person name="Wortman J."/>
            <person name="Nusbaum C."/>
            <person name="Birren B."/>
        </authorList>
    </citation>
    <scope>NUCLEOTIDE SEQUENCE [LARGE SCALE GENOMIC DNA]</scope>
    <source>
        <strain evidence="1 2">P1976</strain>
    </source>
</reference>
<dbReference type="EMBL" id="ANJA01001855">
    <property type="protein sequence ID" value="ETO73681.1"/>
    <property type="molecule type" value="Genomic_DNA"/>
</dbReference>
<evidence type="ECO:0000313" key="2">
    <source>
        <dbReference type="Proteomes" id="UP000028582"/>
    </source>
</evidence>
<gene>
    <name evidence="1" type="ORF">F444_10388</name>
</gene>
<organism evidence="1 2">
    <name type="scientific">Phytophthora nicotianae P1976</name>
    <dbReference type="NCBI Taxonomy" id="1317066"/>
    <lineage>
        <taxon>Eukaryota</taxon>
        <taxon>Sar</taxon>
        <taxon>Stramenopiles</taxon>
        <taxon>Oomycota</taxon>
        <taxon>Peronosporomycetes</taxon>
        <taxon>Peronosporales</taxon>
        <taxon>Peronosporaceae</taxon>
        <taxon>Phytophthora</taxon>
    </lineage>
</organism>
<proteinExistence type="predicted"/>
<accession>A0A081A470</accession>
<comment type="caution">
    <text evidence="1">The sequence shown here is derived from an EMBL/GenBank/DDBJ whole genome shotgun (WGS) entry which is preliminary data.</text>
</comment>
<protein>
    <submittedName>
        <fullName evidence="1">Uncharacterized protein</fullName>
    </submittedName>
</protein>
<dbReference type="AlphaFoldDB" id="A0A081A470"/>
<sequence>MSTRCWRSSAEHSSFGHMLLSWPQTPCPSIHLNRAMALHVQRVSMQHVHALYGSQDGPDTGEQIPPCPDEQWLSSKQDMVEHGLPHAVVAKLPHVVERGPPERSDTVETCIPYLGAESVNSRDSTDVIEHVLSFPVLQDEQRPVRRRARLYELEVAHPPCDANAITKLPGLSWNHFLRDLKHGEVDQVCMLVVKDAASIAAINVGPADSAPVPRHRPKGAEPKSACEVRYADQSLPALQASGNPAASLVHEFIDIFPDKVPEALPPDPGVRHEIDLVPGSKYCVTQQWLFPATKLKQLTPS</sequence>